<dbReference type="AlphaFoldDB" id="S2Z4V6"/>
<proteinExistence type="predicted"/>
<organism evidence="1 2">
    <name type="scientific">Corynebacterium pyruviciproducens ATCC BAA-1742</name>
    <dbReference type="NCBI Taxonomy" id="1125779"/>
    <lineage>
        <taxon>Bacteria</taxon>
        <taxon>Bacillati</taxon>
        <taxon>Actinomycetota</taxon>
        <taxon>Actinomycetes</taxon>
        <taxon>Mycobacteriales</taxon>
        <taxon>Corynebacteriaceae</taxon>
        <taxon>Corynebacterium</taxon>
    </lineage>
</organism>
<gene>
    <name evidence="1" type="ORF">HMPREF1219_01455</name>
</gene>
<evidence type="ECO:0000313" key="2">
    <source>
        <dbReference type="Proteomes" id="UP000014408"/>
    </source>
</evidence>
<dbReference type="eggNOG" id="ENOG5031WZC">
    <property type="taxonomic scope" value="Bacteria"/>
</dbReference>
<dbReference type="STRING" id="1125779.HMPREF1219_01455"/>
<dbReference type="EMBL" id="ATBY01000014">
    <property type="protein sequence ID" value="EPD69230.1"/>
    <property type="molecule type" value="Genomic_DNA"/>
</dbReference>
<reference evidence="1 2" key="1">
    <citation type="submission" date="2013-05" db="EMBL/GenBank/DDBJ databases">
        <title>The Genome Sequence of Corynebacterium pyruviciproducens 1773O (ATCC BAA-1742).</title>
        <authorList>
            <consortium name="The Broad Institute Genomics Platform"/>
            <person name="Earl A."/>
            <person name="Ward D."/>
            <person name="Feldgarden M."/>
            <person name="Gevers D."/>
            <person name="Tong J."/>
            <person name="Walker B."/>
            <person name="Young S."/>
            <person name="Zeng Q."/>
            <person name="Gargeya S."/>
            <person name="Fitzgerald M."/>
            <person name="Haas B."/>
            <person name="Abouelleil A."/>
            <person name="Allen A.W."/>
            <person name="Alvarado L."/>
            <person name="Arachchi H.M."/>
            <person name="Berlin A.M."/>
            <person name="Chapman S.B."/>
            <person name="Gainer-Dewar J."/>
            <person name="Goldberg J."/>
            <person name="Griggs A."/>
            <person name="Gujja S."/>
            <person name="Hansen M."/>
            <person name="Howarth C."/>
            <person name="Imamovic A."/>
            <person name="Ireland A."/>
            <person name="Larimer J."/>
            <person name="McCowan C."/>
            <person name="Murphy C."/>
            <person name="Pearson M."/>
            <person name="Poon T.W."/>
            <person name="Priest M."/>
            <person name="Roberts A."/>
            <person name="Saif S."/>
            <person name="Shea T."/>
            <person name="Sisk P."/>
            <person name="Sykes S."/>
            <person name="Wortman J."/>
            <person name="Nusbaum C."/>
            <person name="Birren B."/>
        </authorList>
    </citation>
    <scope>NUCLEOTIDE SEQUENCE [LARGE SCALE GENOMIC DNA]</scope>
    <source>
        <strain evidence="1 2">ATCC BAA-1742</strain>
    </source>
</reference>
<name>S2Z4V6_9CORY</name>
<comment type="caution">
    <text evidence="1">The sequence shown here is derived from an EMBL/GenBank/DDBJ whole genome shotgun (WGS) entry which is preliminary data.</text>
</comment>
<accession>S2Z4V6</accession>
<protein>
    <submittedName>
        <fullName evidence="1">Uncharacterized protein</fullName>
    </submittedName>
</protein>
<dbReference type="PATRIC" id="fig|1125779.3.peg.1419"/>
<evidence type="ECO:0000313" key="1">
    <source>
        <dbReference type="EMBL" id="EPD69230.1"/>
    </source>
</evidence>
<keyword evidence="2" id="KW-1185">Reference proteome</keyword>
<sequence length="191" mass="20028">MTGMAPLLTHLPARGWVSVGPWVGFSRTLAQPPQFRHGVTTYVVVREGCVLVEDSSGFSADVPQGSVAAVSSGVTVSLNPYGASRGAQLLAATTELTSSWVNPPSVPGFLGGTLVDAPEWAIADSSGLHIGPDGPVDAEPGAIVFGGEPITTPFILWQGILAHSFDELGCFDVELPPTPLHPRLNHPWRTQ</sequence>
<dbReference type="HOGENOM" id="CLU_1438874_0_0_11"/>
<dbReference type="Proteomes" id="UP000014408">
    <property type="component" value="Unassembled WGS sequence"/>
</dbReference>